<dbReference type="GO" id="GO:0003677">
    <property type="term" value="F:DNA binding"/>
    <property type="evidence" value="ECO:0007669"/>
    <property type="project" value="UniProtKB-KW"/>
</dbReference>
<accession>A0A5Z1ZS53</accession>
<protein>
    <submittedName>
        <fullName evidence="2">DNA-binding protein</fullName>
    </submittedName>
</protein>
<proteinExistence type="predicted"/>
<sequence>MRDYGKVNSSFWTSESIRSLSDDGRMLSLYLLTSPHANMTGCFRLPDGYVCEDLQWDKNRVSEGFEELSRNGFAIRDKATRWVLIPGYLEWNGFENPNVAIAALKLFRDVPDKIAIKSQLADGMRQAISRFEPGKLNGFERVLEGFQTVVGTPEPDPEPEPEPEPEPDPISPGSSPKKNDEPGGSYPAEFELVWQEYPKRAGANPKKSAFKAWNARRREGVLPGDMLDGVRRYVAYLGSTHKAGSEFVQQAATFFGPDRHFENHWDIPVRGGSGMPGIPVSPPDKTIPPGFRG</sequence>
<reference evidence="2" key="1">
    <citation type="submission" date="2019-09" db="EMBL/GenBank/DDBJ databases">
        <authorList>
            <consortium name="PulseNet: The National Subtyping Network for Foodborne Disease Surveillance"/>
            <person name="Tarr C.L."/>
            <person name="Trees E."/>
            <person name="Katz L.S."/>
            <person name="Carleton-Romer H.A."/>
            <person name="Stroika S."/>
            <person name="Kucerova Z."/>
            <person name="Roache K.F."/>
            <person name="Sabol A.L."/>
            <person name="Besser J."/>
            <person name="Gerner-Smidt P."/>
        </authorList>
    </citation>
    <scope>NUCLEOTIDE SEQUENCE</scope>
    <source>
        <strain evidence="2">PNUSAS095855</strain>
    </source>
</reference>
<feature type="region of interest" description="Disordered" evidence="1">
    <location>
        <begin position="272"/>
        <end position="293"/>
    </location>
</feature>
<keyword evidence="2" id="KW-0238">DNA-binding</keyword>
<dbReference type="EMBL" id="AAKFZH010000031">
    <property type="protein sequence ID" value="ECR3854697.1"/>
    <property type="molecule type" value="Genomic_DNA"/>
</dbReference>
<gene>
    <name evidence="2" type="ORF">F1A80_21865</name>
</gene>
<feature type="region of interest" description="Disordered" evidence="1">
    <location>
        <begin position="149"/>
        <end position="186"/>
    </location>
</feature>
<dbReference type="AlphaFoldDB" id="A0A5Z1ZS53"/>
<evidence type="ECO:0000256" key="1">
    <source>
        <dbReference type="SAM" id="MobiDB-lite"/>
    </source>
</evidence>
<comment type="caution">
    <text evidence="2">The sequence shown here is derived from an EMBL/GenBank/DDBJ whole genome shotgun (WGS) entry which is preliminary data.</text>
</comment>
<feature type="compositionally biased region" description="Acidic residues" evidence="1">
    <location>
        <begin position="155"/>
        <end position="167"/>
    </location>
</feature>
<name>A0A5Z1ZS53_SALER</name>
<evidence type="ECO:0000313" key="2">
    <source>
        <dbReference type="EMBL" id="ECR3854697.1"/>
    </source>
</evidence>
<organism evidence="2">
    <name type="scientific">Salmonella enterica</name>
    <name type="common">Salmonella choleraesuis</name>
    <dbReference type="NCBI Taxonomy" id="28901"/>
    <lineage>
        <taxon>Bacteria</taxon>
        <taxon>Pseudomonadati</taxon>
        <taxon>Pseudomonadota</taxon>
        <taxon>Gammaproteobacteria</taxon>
        <taxon>Enterobacterales</taxon>
        <taxon>Enterobacteriaceae</taxon>
        <taxon>Salmonella</taxon>
    </lineage>
</organism>